<sequence length="214" mass="23898">MDMDIDIDGNTYWFCTLSGEISSVRKWSTTTVTTSGGGGYIHPKYGGFINPPAVNTQTQNHQKFWIVSPDGRETEIYLNNFSCREGQQATIIWGAPKGAKTGNYLAIKNDTTGDVSFFDKKNFMSSFSSIWMDFLKVSAIYFAAIIIVAIIVMPLSEGFYFASNKELVSYVCGFFFLGMLGIGLIHAFTSQIIQLSKYQTIVYETLEKIQKANV</sequence>
<protein>
    <submittedName>
        <fullName evidence="2">Uncharacterized protein</fullName>
    </submittedName>
</protein>
<feature type="transmembrane region" description="Helical" evidence="1">
    <location>
        <begin position="167"/>
        <end position="188"/>
    </location>
</feature>
<keyword evidence="1" id="KW-0472">Membrane</keyword>
<reference evidence="2 3" key="1">
    <citation type="submission" date="2016-03" db="EMBL/GenBank/DDBJ databases">
        <title>Acetic acid bacteria sequencing.</title>
        <authorList>
            <person name="Brandt J."/>
            <person name="Jakob F."/>
            <person name="Vogel R.F."/>
        </authorList>
    </citation>
    <scope>NUCLEOTIDE SEQUENCE [LARGE SCALE GENOMIC DNA]</scope>
    <source>
        <strain evidence="2 3">TMW2.1153</strain>
    </source>
</reference>
<keyword evidence="1" id="KW-0812">Transmembrane</keyword>
<name>A0A1U9KDK1_ACEAC</name>
<dbReference type="KEGG" id="aace:A0U92_02875"/>
<accession>A0A1U9KDK1</accession>
<evidence type="ECO:0000313" key="2">
    <source>
        <dbReference type="EMBL" id="AQS83885.1"/>
    </source>
</evidence>
<dbReference type="AlphaFoldDB" id="A0A1U9KDK1"/>
<dbReference type="EMBL" id="CP014692">
    <property type="protein sequence ID" value="AQS83885.1"/>
    <property type="molecule type" value="Genomic_DNA"/>
</dbReference>
<dbReference type="Proteomes" id="UP000188937">
    <property type="component" value="Chromosome"/>
</dbReference>
<organism evidence="2 3">
    <name type="scientific">Acetobacter aceti</name>
    <dbReference type="NCBI Taxonomy" id="435"/>
    <lineage>
        <taxon>Bacteria</taxon>
        <taxon>Pseudomonadati</taxon>
        <taxon>Pseudomonadota</taxon>
        <taxon>Alphaproteobacteria</taxon>
        <taxon>Acetobacterales</taxon>
        <taxon>Acetobacteraceae</taxon>
        <taxon>Acetobacter</taxon>
        <taxon>Acetobacter subgen. Acetobacter</taxon>
    </lineage>
</organism>
<gene>
    <name evidence="2" type="ORF">A0U92_02875</name>
</gene>
<feature type="transmembrane region" description="Helical" evidence="1">
    <location>
        <begin position="134"/>
        <end position="155"/>
    </location>
</feature>
<dbReference type="RefSeq" id="WP_077811925.1">
    <property type="nucleotide sequence ID" value="NZ_CP014692.1"/>
</dbReference>
<keyword evidence="3" id="KW-1185">Reference proteome</keyword>
<keyword evidence="1" id="KW-1133">Transmembrane helix</keyword>
<evidence type="ECO:0000313" key="3">
    <source>
        <dbReference type="Proteomes" id="UP000188937"/>
    </source>
</evidence>
<evidence type="ECO:0000256" key="1">
    <source>
        <dbReference type="SAM" id="Phobius"/>
    </source>
</evidence>
<dbReference type="OrthoDB" id="7222003at2"/>
<proteinExistence type="predicted"/>